<comment type="caution">
    <text evidence="3">The sequence shown here is derived from an EMBL/GenBank/DDBJ whole genome shotgun (WGS) entry which is preliminary data.</text>
</comment>
<sequence length="221" mass="23483">MRVGELSRRSGVPIPTIKYYLREGLLPPGAATAANQADYGDEHLRRLLLVRALIDVGGVSVAGARDVVAALGAHAGDPLELLGTAQSAIAPRHRPDRETPDWQAARKRVLALIVERGWLVHPDSPEIDLVADTLTTGGSLGVEELLANLDSYADSAASIAAVEVGTVLARPDPASQMELVVLGTVFGEALFSALRLLAHQHESARQLGVIEPPQENPRIPQ</sequence>
<keyword evidence="1" id="KW-0238">DNA-binding</keyword>
<name>A0ABQ3Z9A8_9ACTN</name>
<dbReference type="Pfam" id="PF13411">
    <property type="entry name" value="MerR_1"/>
    <property type="match status" value="1"/>
</dbReference>
<dbReference type="InterPro" id="IPR000551">
    <property type="entry name" value="MerR-type_HTH_dom"/>
</dbReference>
<dbReference type="InterPro" id="IPR009061">
    <property type="entry name" value="DNA-bd_dom_put_sf"/>
</dbReference>
<evidence type="ECO:0000259" key="2">
    <source>
        <dbReference type="PROSITE" id="PS50937"/>
    </source>
</evidence>
<organism evidence="3 4">
    <name type="scientific">Paractinoplanes durhamensis</name>
    <dbReference type="NCBI Taxonomy" id="113563"/>
    <lineage>
        <taxon>Bacteria</taxon>
        <taxon>Bacillati</taxon>
        <taxon>Actinomycetota</taxon>
        <taxon>Actinomycetes</taxon>
        <taxon>Micromonosporales</taxon>
        <taxon>Micromonosporaceae</taxon>
        <taxon>Paractinoplanes</taxon>
    </lineage>
</organism>
<dbReference type="Proteomes" id="UP000637628">
    <property type="component" value="Unassembled WGS sequence"/>
</dbReference>
<protein>
    <submittedName>
        <fullName evidence="3">MerR family transcriptional regulator</fullName>
    </submittedName>
</protein>
<dbReference type="PRINTS" id="PR00040">
    <property type="entry name" value="HTHMERR"/>
</dbReference>
<dbReference type="InterPro" id="IPR047057">
    <property type="entry name" value="MerR_fam"/>
</dbReference>
<gene>
    <name evidence="3" type="ORF">Adu01nite_77570</name>
</gene>
<dbReference type="PROSITE" id="PS50937">
    <property type="entry name" value="HTH_MERR_2"/>
    <property type="match status" value="1"/>
</dbReference>
<evidence type="ECO:0000313" key="3">
    <source>
        <dbReference type="EMBL" id="GIE06407.1"/>
    </source>
</evidence>
<feature type="domain" description="HTH merR-type" evidence="2">
    <location>
        <begin position="1"/>
        <end position="70"/>
    </location>
</feature>
<evidence type="ECO:0000313" key="4">
    <source>
        <dbReference type="Proteomes" id="UP000637628"/>
    </source>
</evidence>
<keyword evidence="4" id="KW-1185">Reference proteome</keyword>
<accession>A0ABQ3Z9A8</accession>
<dbReference type="PANTHER" id="PTHR30204">
    <property type="entry name" value="REDOX-CYCLING DRUG-SENSING TRANSCRIPTIONAL ACTIVATOR SOXR"/>
    <property type="match status" value="1"/>
</dbReference>
<dbReference type="Gene3D" id="1.10.1660.10">
    <property type="match status" value="1"/>
</dbReference>
<dbReference type="SMART" id="SM00422">
    <property type="entry name" value="HTH_MERR"/>
    <property type="match status" value="1"/>
</dbReference>
<dbReference type="SUPFAM" id="SSF46955">
    <property type="entry name" value="Putative DNA-binding domain"/>
    <property type="match status" value="1"/>
</dbReference>
<reference evidence="3 4" key="1">
    <citation type="submission" date="2021-01" db="EMBL/GenBank/DDBJ databases">
        <title>Whole genome shotgun sequence of Actinoplanes durhamensis NBRC 14914.</title>
        <authorList>
            <person name="Komaki H."/>
            <person name="Tamura T."/>
        </authorList>
    </citation>
    <scope>NUCLEOTIDE SEQUENCE [LARGE SCALE GENOMIC DNA]</scope>
    <source>
        <strain evidence="3 4">NBRC 14914</strain>
    </source>
</reference>
<evidence type="ECO:0000256" key="1">
    <source>
        <dbReference type="ARBA" id="ARBA00023125"/>
    </source>
</evidence>
<dbReference type="RefSeq" id="WP_203734267.1">
    <property type="nucleotide sequence ID" value="NZ_BAAATX010000035.1"/>
</dbReference>
<dbReference type="PANTHER" id="PTHR30204:SF98">
    <property type="entry name" value="HTH-TYPE TRANSCRIPTIONAL REGULATOR ADHR"/>
    <property type="match status" value="1"/>
</dbReference>
<proteinExistence type="predicted"/>
<dbReference type="EMBL" id="BOML01000062">
    <property type="protein sequence ID" value="GIE06407.1"/>
    <property type="molecule type" value="Genomic_DNA"/>
</dbReference>